<dbReference type="GO" id="GO:0000462">
    <property type="term" value="P:maturation of SSU-rRNA from tricistronic rRNA transcript (SSU-rRNA, 5.8S rRNA, LSU-rRNA)"/>
    <property type="evidence" value="ECO:0007669"/>
    <property type="project" value="TreeGrafter"/>
</dbReference>
<dbReference type="PANTHER" id="PTHR13237:SF8">
    <property type="entry name" value="SOMETHING ABOUT SILENCING PROTEIN 10"/>
    <property type="match status" value="1"/>
</dbReference>
<proteinExistence type="predicted"/>
<feature type="region of interest" description="Disordered" evidence="1">
    <location>
        <begin position="1"/>
        <end position="22"/>
    </location>
</feature>
<dbReference type="EMBL" id="JBBNAG010000006">
    <property type="protein sequence ID" value="KAK9125109.1"/>
    <property type="molecule type" value="Genomic_DNA"/>
</dbReference>
<reference evidence="2 3" key="1">
    <citation type="submission" date="2024-01" db="EMBL/GenBank/DDBJ databases">
        <title>Genome assemblies of Stephania.</title>
        <authorList>
            <person name="Yang L."/>
        </authorList>
    </citation>
    <scope>NUCLEOTIDE SEQUENCE [LARGE SCALE GENOMIC DNA]</scope>
    <source>
        <strain evidence="2">JXDWG</strain>
        <tissue evidence="2">Leaf</tissue>
    </source>
</reference>
<organism evidence="2 3">
    <name type="scientific">Stephania cephalantha</name>
    <dbReference type="NCBI Taxonomy" id="152367"/>
    <lineage>
        <taxon>Eukaryota</taxon>
        <taxon>Viridiplantae</taxon>
        <taxon>Streptophyta</taxon>
        <taxon>Embryophyta</taxon>
        <taxon>Tracheophyta</taxon>
        <taxon>Spermatophyta</taxon>
        <taxon>Magnoliopsida</taxon>
        <taxon>Ranunculales</taxon>
        <taxon>Menispermaceae</taxon>
        <taxon>Menispermoideae</taxon>
        <taxon>Cissampelideae</taxon>
        <taxon>Stephania</taxon>
    </lineage>
</organism>
<sequence length="139" mass="16164">MGGVEDDMHDEEEEEEDEKNEAIWGRNKNLYYGADNVDYEEEEEALRLQKKKAQSLLEAKFEQDESDSDSDKQQKLVTCMHGHLFCIFQYLNLLYVVVWRTARVGKPWFGGENHQTATKSRVCGLVKAVFGKFFLLHVI</sequence>
<dbReference type="Proteomes" id="UP001419268">
    <property type="component" value="Unassembled WGS sequence"/>
</dbReference>
<evidence type="ECO:0000313" key="3">
    <source>
        <dbReference type="Proteomes" id="UP001419268"/>
    </source>
</evidence>
<comment type="caution">
    <text evidence="2">The sequence shown here is derived from an EMBL/GenBank/DDBJ whole genome shotgun (WGS) entry which is preliminary data.</text>
</comment>
<dbReference type="PANTHER" id="PTHR13237">
    <property type="entry name" value="SOMETHING ABOUT SILENCING PROTEIN 10-RELATED"/>
    <property type="match status" value="1"/>
</dbReference>
<gene>
    <name evidence="2" type="ORF">Scep_013955</name>
</gene>
<evidence type="ECO:0000313" key="2">
    <source>
        <dbReference type="EMBL" id="KAK9125109.1"/>
    </source>
</evidence>
<accession>A0AAP0P057</accession>
<protein>
    <submittedName>
        <fullName evidence="2">Uncharacterized protein</fullName>
    </submittedName>
</protein>
<feature type="compositionally biased region" description="Acidic residues" evidence="1">
    <location>
        <begin position="1"/>
        <end position="19"/>
    </location>
</feature>
<name>A0AAP0P057_9MAGN</name>
<dbReference type="AlphaFoldDB" id="A0AAP0P057"/>
<evidence type="ECO:0000256" key="1">
    <source>
        <dbReference type="SAM" id="MobiDB-lite"/>
    </source>
</evidence>
<dbReference type="GO" id="GO:0032040">
    <property type="term" value="C:small-subunit processome"/>
    <property type="evidence" value="ECO:0007669"/>
    <property type="project" value="TreeGrafter"/>
</dbReference>
<keyword evidence="3" id="KW-1185">Reference proteome</keyword>